<keyword evidence="3" id="KW-0808">Transferase</keyword>
<dbReference type="STRING" id="634436.SAMN05216361_4048"/>
<dbReference type="Gene3D" id="3.90.550.10">
    <property type="entry name" value="Spore Coat Polysaccharide Biosynthesis Protein SpsA, Chain A"/>
    <property type="match status" value="1"/>
</dbReference>
<dbReference type="Pfam" id="PF00535">
    <property type="entry name" value="Glycos_transf_2"/>
    <property type="match status" value="1"/>
</dbReference>
<dbReference type="PANTHER" id="PTHR43685:SF3">
    <property type="entry name" value="SLR2126 PROTEIN"/>
    <property type="match status" value="1"/>
</dbReference>
<organism evidence="3 4">
    <name type="scientific">Marisediminitalea aggregata</name>
    <dbReference type="NCBI Taxonomy" id="634436"/>
    <lineage>
        <taxon>Bacteria</taxon>
        <taxon>Pseudomonadati</taxon>
        <taxon>Pseudomonadota</taxon>
        <taxon>Gammaproteobacteria</taxon>
        <taxon>Alteromonadales</taxon>
        <taxon>Alteromonadaceae</taxon>
        <taxon>Marisediminitalea</taxon>
    </lineage>
</organism>
<keyword evidence="4" id="KW-1185">Reference proteome</keyword>
<dbReference type="InterPro" id="IPR029044">
    <property type="entry name" value="Nucleotide-diphossugar_trans"/>
</dbReference>
<evidence type="ECO:0000313" key="3">
    <source>
        <dbReference type="EMBL" id="SHH21522.1"/>
    </source>
</evidence>
<accession>A0A1M5R596</accession>
<keyword evidence="1" id="KW-0812">Transmembrane</keyword>
<evidence type="ECO:0000313" key="4">
    <source>
        <dbReference type="Proteomes" id="UP000184520"/>
    </source>
</evidence>
<reference evidence="4" key="1">
    <citation type="submission" date="2016-11" db="EMBL/GenBank/DDBJ databases">
        <authorList>
            <person name="Varghese N."/>
            <person name="Submissions S."/>
        </authorList>
    </citation>
    <scope>NUCLEOTIDE SEQUENCE [LARGE SCALE GENOMIC DNA]</scope>
    <source>
        <strain evidence="4">CGMCC 1.8995</strain>
    </source>
</reference>
<feature type="transmembrane region" description="Helical" evidence="1">
    <location>
        <begin position="256"/>
        <end position="289"/>
    </location>
</feature>
<dbReference type="InterPro" id="IPR001173">
    <property type="entry name" value="Glyco_trans_2-like"/>
</dbReference>
<dbReference type="OrthoDB" id="9069044at2"/>
<keyword evidence="1" id="KW-0472">Membrane</keyword>
<dbReference type="AlphaFoldDB" id="A0A1M5R596"/>
<dbReference type="Proteomes" id="UP000184520">
    <property type="component" value="Unassembled WGS sequence"/>
</dbReference>
<dbReference type="GO" id="GO:0016740">
    <property type="term" value="F:transferase activity"/>
    <property type="evidence" value="ECO:0007669"/>
    <property type="project" value="UniProtKB-KW"/>
</dbReference>
<evidence type="ECO:0000256" key="1">
    <source>
        <dbReference type="SAM" id="Phobius"/>
    </source>
</evidence>
<proteinExistence type="predicted"/>
<sequence length="332" mass="36496">MLFSVVIPTRNRLELLRDALRGLAAQTLPASEFEVVVVDNGSTDGTFESLSAESEDYPYALNVIKNPDCERGPAPARNLGVREAKGQIIAFLDSDCRPDVDWLSAAADVFTQYAALSMATGVIDFKPEQLSEMGFFSRKTVVALEEHPTYPTANSFYRRDVFLSHGGFDETLSFPNICGQSVEAADTDLAWRVRDSGGPYQFMPKAVVYHEVQHLPPGEWLLEPLRLFLLPALIKMHPALRSKLLAGNVFFYPPSVIYYALAVLMIAVLIVSPTLLLWLPAAAIVVAALKAKTLAPKAVGMALGRLVLNTVRNYVMCGALIYGSVRYRTLVL</sequence>
<dbReference type="SUPFAM" id="SSF53448">
    <property type="entry name" value="Nucleotide-diphospho-sugar transferases"/>
    <property type="match status" value="1"/>
</dbReference>
<name>A0A1M5R596_9ALTE</name>
<dbReference type="EMBL" id="FQWD01000007">
    <property type="protein sequence ID" value="SHH21522.1"/>
    <property type="molecule type" value="Genomic_DNA"/>
</dbReference>
<dbReference type="InterPro" id="IPR050834">
    <property type="entry name" value="Glycosyltransf_2"/>
</dbReference>
<feature type="domain" description="Glycosyltransferase 2-like" evidence="2">
    <location>
        <begin position="4"/>
        <end position="162"/>
    </location>
</feature>
<gene>
    <name evidence="3" type="ORF">SAMN05216361_4048</name>
</gene>
<evidence type="ECO:0000259" key="2">
    <source>
        <dbReference type="Pfam" id="PF00535"/>
    </source>
</evidence>
<dbReference type="PANTHER" id="PTHR43685">
    <property type="entry name" value="GLYCOSYLTRANSFERASE"/>
    <property type="match status" value="1"/>
</dbReference>
<protein>
    <submittedName>
        <fullName evidence="3">Glycosyltransferase, GT2 family</fullName>
    </submittedName>
</protein>
<dbReference type="RefSeq" id="WP_073324995.1">
    <property type="nucleotide sequence ID" value="NZ_FQWD01000007.1"/>
</dbReference>
<keyword evidence="1" id="KW-1133">Transmembrane helix</keyword>